<comment type="similarity">
    <text evidence="1">Belongs to the short-chain dehydrogenases/reductases (SDR) family.</text>
</comment>
<dbReference type="InterPro" id="IPR002347">
    <property type="entry name" value="SDR_fam"/>
</dbReference>
<dbReference type="InterPro" id="IPR036291">
    <property type="entry name" value="NAD(P)-bd_dom_sf"/>
</dbReference>
<dbReference type="AlphaFoldDB" id="X8CDN2"/>
<protein>
    <submittedName>
        <fullName evidence="4">Short chain dehydrogenase family protein</fullName>
    </submittedName>
</protein>
<evidence type="ECO:0000256" key="3">
    <source>
        <dbReference type="SAM" id="MobiDB-lite"/>
    </source>
</evidence>
<dbReference type="EMBL" id="JAOB01000032">
    <property type="protein sequence ID" value="EUA54492.1"/>
    <property type="molecule type" value="Genomic_DNA"/>
</dbReference>
<keyword evidence="2" id="KW-0560">Oxidoreductase</keyword>
<dbReference type="PANTHER" id="PTHR44196:SF1">
    <property type="entry name" value="DEHYDROGENASE_REDUCTASE SDR FAMILY MEMBER 7B"/>
    <property type="match status" value="1"/>
</dbReference>
<dbReference type="PANTHER" id="PTHR44196">
    <property type="entry name" value="DEHYDROGENASE/REDUCTASE SDR FAMILY MEMBER 7B"/>
    <property type="match status" value="1"/>
</dbReference>
<evidence type="ECO:0000256" key="2">
    <source>
        <dbReference type="ARBA" id="ARBA00023002"/>
    </source>
</evidence>
<dbReference type="SUPFAM" id="SSF51735">
    <property type="entry name" value="NAD(P)-binding Rossmann-fold domains"/>
    <property type="match status" value="1"/>
</dbReference>
<dbReference type="InterPro" id="IPR020904">
    <property type="entry name" value="Sc_DH/Rdtase_CS"/>
</dbReference>
<feature type="region of interest" description="Disordered" evidence="3">
    <location>
        <begin position="131"/>
        <end position="151"/>
    </location>
</feature>
<evidence type="ECO:0000313" key="4">
    <source>
        <dbReference type="EMBL" id="EUA54492.1"/>
    </source>
</evidence>
<name>X8CDN2_MYCXE</name>
<comment type="caution">
    <text evidence="4">The sequence shown here is derived from an EMBL/GenBank/DDBJ whole genome shotgun (WGS) entry which is preliminary data.</text>
</comment>
<reference evidence="4" key="1">
    <citation type="submission" date="2014-01" db="EMBL/GenBank/DDBJ databases">
        <authorList>
            <person name="Brown-Elliot B."/>
            <person name="Wallace R."/>
            <person name="Lenaerts A."/>
            <person name="Ordway D."/>
            <person name="DeGroote M.A."/>
            <person name="Parker T."/>
            <person name="Sizemore C."/>
            <person name="Tallon L.J."/>
            <person name="Sadzewicz L.K."/>
            <person name="Sengamalay N."/>
            <person name="Fraser C.M."/>
            <person name="Hine E."/>
            <person name="Shefchek K.A."/>
            <person name="Das S.P."/>
            <person name="Tettelin H."/>
        </authorList>
    </citation>
    <scope>NUCLEOTIDE SEQUENCE [LARGE SCALE GENOMIC DNA]</scope>
    <source>
        <strain evidence="4">4042</strain>
    </source>
</reference>
<proteinExistence type="inferred from homology"/>
<sequence length="212" mass="23008">MIVQVGSALGARAIPLQSAYCGAKHAVNGFTESLRTELMHEGSSIRVTVVQMPAVNTPQFSWVLSRLSKHPQPVPPIYQPEVAAAASFTHWTIRAANSIGWGQHRRHHLGSAARAGAARPLPRPHRLQLPADRAAGQSGPAREPVGAARRPGGRDFGAHGVFDDRSHAHSTQFWATRHRRSLAGATLMASALAVSDWGRRRFQQRRVGGLRP</sequence>
<gene>
    <name evidence="4" type="ORF">I553_1609</name>
</gene>
<dbReference type="GO" id="GO:0016020">
    <property type="term" value="C:membrane"/>
    <property type="evidence" value="ECO:0007669"/>
    <property type="project" value="TreeGrafter"/>
</dbReference>
<accession>X8CDN2</accession>
<dbReference type="PROSITE" id="PS00061">
    <property type="entry name" value="ADH_SHORT"/>
    <property type="match status" value="1"/>
</dbReference>
<dbReference type="PATRIC" id="fig|1299334.3.peg.3412"/>
<dbReference type="GO" id="GO:0016491">
    <property type="term" value="F:oxidoreductase activity"/>
    <property type="evidence" value="ECO:0007669"/>
    <property type="project" value="UniProtKB-KW"/>
</dbReference>
<evidence type="ECO:0000256" key="1">
    <source>
        <dbReference type="ARBA" id="ARBA00006484"/>
    </source>
</evidence>
<dbReference type="Pfam" id="PF00106">
    <property type="entry name" value="adh_short"/>
    <property type="match status" value="1"/>
</dbReference>
<dbReference type="Gene3D" id="3.40.50.720">
    <property type="entry name" value="NAD(P)-binding Rossmann-like Domain"/>
    <property type="match status" value="1"/>
</dbReference>
<organism evidence="4">
    <name type="scientific">Mycobacterium xenopi 4042</name>
    <dbReference type="NCBI Taxonomy" id="1299334"/>
    <lineage>
        <taxon>Bacteria</taxon>
        <taxon>Bacillati</taxon>
        <taxon>Actinomycetota</taxon>
        <taxon>Actinomycetes</taxon>
        <taxon>Mycobacteriales</taxon>
        <taxon>Mycobacteriaceae</taxon>
        <taxon>Mycobacterium</taxon>
    </lineage>
</organism>